<organism evidence="1 2">
    <name type="scientific">Rapeseed phyllody phytoplasma</name>
    <dbReference type="NCBI Taxonomy" id="2490543"/>
    <lineage>
        <taxon>Bacteria</taxon>
        <taxon>Bacillati</taxon>
        <taxon>Mycoplasmatota</taxon>
        <taxon>Mollicutes</taxon>
        <taxon>Acholeplasmatales</taxon>
        <taxon>Acholeplasmataceae</taxon>
        <taxon>Candidatus Phytoplasma</taxon>
        <taxon>16SrI (Aster yellows group)</taxon>
    </lineage>
</organism>
<accession>A0A859I8T0</accession>
<sequence>MTNKIQFGQFFTKKQNWFTKPLEEFIFDNLKENHIILDPFAGEGDILNFLKYYFKNKINNLNFIGYDIDKKFVKYKMNDSLKNIPYEKKHKYFISTNPPYLAKNSCYRKKYTQTYKDYFKTSNFADLYLLALSKMISTNQPGFAIVPETFINSKFDKTNVNRIIIIEPNPFEDTTVPICIVCFNGAKLEKQIIYKNDDKIGSLQELKKLKIFVKEKSDFLKKLRFNDVNGFIALLGVDSTNPEKKIKFIHKNKLKYNISNIKISSRAITIVNSEEFKYLDDSKIEKIIINANQILNTFRTKTKDVLLSPFKGNNKDNQRRRRLDFHLARNILTKAFIDYCNNINEDSIYEKDKL</sequence>
<proteinExistence type="predicted"/>
<dbReference type="KEGG" id="rphy:RP166_2450"/>
<dbReference type="InterPro" id="IPR029063">
    <property type="entry name" value="SAM-dependent_MTases_sf"/>
</dbReference>
<protein>
    <submittedName>
        <fullName evidence="1">Uncharacterized protein</fullName>
    </submittedName>
</protein>
<evidence type="ECO:0000313" key="1">
    <source>
        <dbReference type="EMBL" id="QKX95240.1"/>
    </source>
</evidence>
<dbReference type="EMBL" id="CP055264">
    <property type="protein sequence ID" value="QKX95240.1"/>
    <property type="molecule type" value="Genomic_DNA"/>
</dbReference>
<dbReference type="SUPFAM" id="SSF53335">
    <property type="entry name" value="S-adenosyl-L-methionine-dependent methyltransferases"/>
    <property type="match status" value="1"/>
</dbReference>
<name>A0A859I8T0_9MOLU</name>
<dbReference type="Proteomes" id="UP000509122">
    <property type="component" value="Chromosome"/>
</dbReference>
<gene>
    <name evidence="1" type="ORF">RP166_2450</name>
</gene>
<evidence type="ECO:0000313" key="2">
    <source>
        <dbReference type="Proteomes" id="UP000509122"/>
    </source>
</evidence>
<dbReference type="Gene3D" id="3.40.50.150">
    <property type="entry name" value="Vaccinia Virus protein VP39"/>
    <property type="match status" value="1"/>
</dbReference>
<reference evidence="1 2" key="1">
    <citation type="submission" date="2020-06" db="EMBL/GenBank/DDBJ databases">
        <title>Complete genome sequence of Candidatus Phytoplasma asteris RP166.</title>
        <authorList>
            <person name="Cho S.-T."/>
            <person name="Zwolinska A."/>
            <person name="Huang W."/>
            <person name="Wouters R."/>
            <person name="Hogenhout S.A."/>
            <person name="Kuo C.-H."/>
        </authorList>
    </citation>
    <scope>NUCLEOTIDE SEQUENCE [LARGE SCALE GENOMIC DNA]</scope>
    <source>
        <strain evidence="1">RP166</strain>
    </source>
</reference>
<dbReference type="AlphaFoldDB" id="A0A859I8T0"/>